<evidence type="ECO:0000313" key="1">
    <source>
        <dbReference type="EMBL" id="MPN00620.1"/>
    </source>
</evidence>
<accession>A0A645EH19</accession>
<organism evidence="1">
    <name type="scientific">bioreactor metagenome</name>
    <dbReference type="NCBI Taxonomy" id="1076179"/>
    <lineage>
        <taxon>unclassified sequences</taxon>
        <taxon>metagenomes</taxon>
        <taxon>ecological metagenomes</taxon>
    </lineage>
</organism>
<name>A0A645EH19_9ZZZZ</name>
<reference evidence="1" key="1">
    <citation type="submission" date="2019-08" db="EMBL/GenBank/DDBJ databases">
        <authorList>
            <person name="Kucharzyk K."/>
            <person name="Murdoch R.W."/>
            <person name="Higgins S."/>
            <person name="Loffler F."/>
        </authorList>
    </citation>
    <scope>NUCLEOTIDE SEQUENCE</scope>
</reference>
<dbReference type="EMBL" id="VSSQ01046652">
    <property type="protein sequence ID" value="MPN00620.1"/>
    <property type="molecule type" value="Genomic_DNA"/>
</dbReference>
<protein>
    <submittedName>
        <fullName evidence="1">Uncharacterized protein</fullName>
    </submittedName>
</protein>
<dbReference type="AlphaFoldDB" id="A0A645EH19"/>
<proteinExistence type="predicted"/>
<gene>
    <name evidence="1" type="ORF">SDC9_147816</name>
</gene>
<sequence length="46" mass="5062">MDYYCEFIAAGSGNNILRICVLFDNSSGSCYQPVAELVTEAVIDRL</sequence>
<comment type="caution">
    <text evidence="1">The sequence shown here is derived from an EMBL/GenBank/DDBJ whole genome shotgun (WGS) entry which is preliminary data.</text>
</comment>